<dbReference type="AlphaFoldDB" id="A0A975ZMR0"/>
<dbReference type="Gene3D" id="2.30.60.10">
    <property type="entry name" value="Cyanovirin-N"/>
    <property type="match status" value="1"/>
</dbReference>
<dbReference type="SUPFAM" id="SSF51322">
    <property type="entry name" value="Cyanovirin-N"/>
    <property type="match status" value="1"/>
</dbReference>
<proteinExistence type="predicted"/>
<feature type="signal peptide" evidence="1">
    <location>
        <begin position="1"/>
        <end position="19"/>
    </location>
</feature>
<evidence type="ECO:0000256" key="1">
    <source>
        <dbReference type="SAM" id="SignalP"/>
    </source>
</evidence>
<dbReference type="EMBL" id="FNYY01000004">
    <property type="protein sequence ID" value="SEJ19033.1"/>
    <property type="molecule type" value="Genomic_DNA"/>
</dbReference>
<evidence type="ECO:0000313" key="4">
    <source>
        <dbReference type="Proteomes" id="UP000182932"/>
    </source>
</evidence>
<evidence type="ECO:0000259" key="2">
    <source>
        <dbReference type="SMART" id="SM01111"/>
    </source>
</evidence>
<keyword evidence="1" id="KW-0732">Signal</keyword>
<accession>A0A975ZMR0</accession>
<dbReference type="GeneID" id="80817699"/>
<dbReference type="Proteomes" id="UP000182932">
    <property type="component" value="Unassembled WGS sequence"/>
</dbReference>
<comment type="caution">
    <text evidence="3">The sequence shown here is derived from an EMBL/GenBank/DDBJ whole genome shotgun (WGS) entry which is preliminary data.</text>
</comment>
<gene>
    <name evidence="3" type="ORF">SAMN04487940_1048</name>
</gene>
<dbReference type="InterPro" id="IPR036673">
    <property type="entry name" value="Cyanovirin-N_sf"/>
</dbReference>
<evidence type="ECO:0000313" key="3">
    <source>
        <dbReference type="EMBL" id="SEJ19033.1"/>
    </source>
</evidence>
<name>A0A975ZMR0_9RHOB</name>
<feature type="chain" id="PRO_5038076786" evidence="1">
    <location>
        <begin position="20"/>
        <end position="132"/>
    </location>
</feature>
<reference evidence="3 4" key="1">
    <citation type="submission" date="2016-10" db="EMBL/GenBank/DDBJ databases">
        <authorList>
            <person name="Varghese N."/>
            <person name="Submissions S."/>
        </authorList>
    </citation>
    <scope>NUCLEOTIDE SEQUENCE [LARGE SCALE GENOMIC DNA]</scope>
    <source>
        <strain evidence="3 4">FF3</strain>
    </source>
</reference>
<keyword evidence="4" id="KW-1185">Reference proteome</keyword>
<dbReference type="SMART" id="SM01111">
    <property type="entry name" value="CVNH"/>
    <property type="match status" value="1"/>
</dbReference>
<dbReference type="Pfam" id="PF08881">
    <property type="entry name" value="CVNH"/>
    <property type="match status" value="1"/>
</dbReference>
<dbReference type="RefSeq" id="WP_074835826.1">
    <property type="nucleotide sequence ID" value="NZ_FNYY01000004.1"/>
</dbReference>
<protein>
    <submittedName>
        <fullName evidence="3">CVNH domain-containing protein</fullName>
    </submittedName>
</protein>
<dbReference type="InterPro" id="IPR011058">
    <property type="entry name" value="Cyanovirin-N"/>
</dbReference>
<sequence length="132" mass="13423">MRTLVATALLSLVPGAVLAAGHSDASTFPNTCSNTSFQYGADGGAEIHATCLRADGSPNQTSIAIPAIANNNGRLEMSGDVASFQKSCGNIMLETNIDGVTLTANCRTEAGTFEETSINVPGIGNSDGTLSN</sequence>
<feature type="domain" description="Cyanovirin-N" evidence="2">
    <location>
        <begin position="27"/>
        <end position="132"/>
    </location>
</feature>
<organism evidence="3 4">
    <name type="scientific">Marinovum algicola</name>
    <dbReference type="NCBI Taxonomy" id="42444"/>
    <lineage>
        <taxon>Bacteria</taxon>
        <taxon>Pseudomonadati</taxon>
        <taxon>Pseudomonadota</taxon>
        <taxon>Alphaproteobacteria</taxon>
        <taxon>Rhodobacterales</taxon>
        <taxon>Roseobacteraceae</taxon>
        <taxon>Marinovum</taxon>
    </lineage>
</organism>